<dbReference type="InterPro" id="IPR036582">
    <property type="entry name" value="Mao_N_sf"/>
</dbReference>
<dbReference type="AlphaFoldDB" id="A0A9X2S7J2"/>
<sequence>MNMTMKHFRVSILLVAAAAILISSFSFHVSAAFPLRVVVNNEKIAFPDAQPYLDENDRTMVPVRFVSEALGADVKWDGKTEKVTITKGSIKAILQIGKKSIEVNGKAQNMDTVAVKKEGRTIVPVRFVSQALGAEVEWDEAVSTVYITTGGTSDPKPGGTENVGGFTVPLDTDLLVVEDNYGGDRVVSFEVNLLRADVERQIEHLADILSQKCDQATVDTVVAHIKKKKERFDLLEEFYMLDKKSDRYIYIFESKFEDISIMYYIDEIK</sequence>
<protein>
    <submittedName>
        <fullName evidence="3">Copper amine oxidase N-terminal domain-containing protein</fullName>
    </submittedName>
</protein>
<evidence type="ECO:0000313" key="3">
    <source>
        <dbReference type="EMBL" id="MCR2803389.1"/>
    </source>
</evidence>
<name>A0A9X2S7J2_9BACL</name>
<evidence type="ECO:0000256" key="1">
    <source>
        <dbReference type="SAM" id="SignalP"/>
    </source>
</evidence>
<keyword evidence="4" id="KW-1185">Reference proteome</keyword>
<reference evidence="3" key="1">
    <citation type="submission" date="2022-08" db="EMBL/GenBank/DDBJ databases">
        <title>The genomic sequence of strain Paenibacillus sp. SCIV0701.</title>
        <authorList>
            <person name="Zhao H."/>
        </authorList>
    </citation>
    <scope>NUCLEOTIDE SEQUENCE</scope>
    <source>
        <strain evidence="3">SCIV0701</strain>
    </source>
</reference>
<keyword evidence="1" id="KW-0732">Signal</keyword>
<dbReference type="EMBL" id="JANIPJ010000003">
    <property type="protein sequence ID" value="MCR2803389.1"/>
    <property type="molecule type" value="Genomic_DNA"/>
</dbReference>
<dbReference type="Gene3D" id="3.30.457.10">
    <property type="entry name" value="Copper amine oxidase-like, N-terminal domain"/>
    <property type="match status" value="1"/>
</dbReference>
<feature type="chain" id="PRO_5040831027" evidence="1">
    <location>
        <begin position="32"/>
        <end position="269"/>
    </location>
</feature>
<dbReference type="RefSeq" id="WP_257443624.1">
    <property type="nucleotide sequence ID" value="NZ_JANIPJ010000003.1"/>
</dbReference>
<dbReference type="SUPFAM" id="SSF55383">
    <property type="entry name" value="Copper amine oxidase, domain N"/>
    <property type="match status" value="1"/>
</dbReference>
<organism evidence="3 4">
    <name type="scientific">Paenibacillus soyae</name>
    <dbReference type="NCBI Taxonomy" id="2969249"/>
    <lineage>
        <taxon>Bacteria</taxon>
        <taxon>Bacillati</taxon>
        <taxon>Bacillota</taxon>
        <taxon>Bacilli</taxon>
        <taxon>Bacillales</taxon>
        <taxon>Paenibacillaceae</taxon>
        <taxon>Paenibacillus</taxon>
    </lineage>
</organism>
<accession>A0A9X2S7J2</accession>
<proteinExistence type="predicted"/>
<dbReference type="Pfam" id="PF07833">
    <property type="entry name" value="Cu_amine_oxidN1"/>
    <property type="match status" value="1"/>
</dbReference>
<dbReference type="Proteomes" id="UP001141950">
    <property type="component" value="Unassembled WGS sequence"/>
</dbReference>
<feature type="signal peptide" evidence="1">
    <location>
        <begin position="1"/>
        <end position="31"/>
    </location>
</feature>
<dbReference type="InterPro" id="IPR012854">
    <property type="entry name" value="Cu_amine_oxidase-like_N"/>
</dbReference>
<feature type="domain" description="Copper amine oxidase-like N-terminal" evidence="2">
    <location>
        <begin position="38"/>
        <end position="147"/>
    </location>
</feature>
<gene>
    <name evidence="3" type="ORF">NQZ67_05775</name>
</gene>
<evidence type="ECO:0000259" key="2">
    <source>
        <dbReference type="Pfam" id="PF07833"/>
    </source>
</evidence>
<comment type="caution">
    <text evidence="3">The sequence shown here is derived from an EMBL/GenBank/DDBJ whole genome shotgun (WGS) entry which is preliminary data.</text>
</comment>
<evidence type="ECO:0000313" key="4">
    <source>
        <dbReference type="Proteomes" id="UP001141950"/>
    </source>
</evidence>